<gene>
    <name evidence="1" type="ORF">EJG51_016630</name>
</gene>
<evidence type="ECO:0000313" key="2">
    <source>
        <dbReference type="Proteomes" id="UP000274350"/>
    </source>
</evidence>
<organism evidence="1 2">
    <name type="scientific">Undibacterium piscinae</name>
    <dbReference type="NCBI Taxonomy" id="2495591"/>
    <lineage>
        <taxon>Bacteria</taxon>
        <taxon>Pseudomonadati</taxon>
        <taxon>Pseudomonadota</taxon>
        <taxon>Betaproteobacteria</taxon>
        <taxon>Burkholderiales</taxon>
        <taxon>Oxalobacteraceae</taxon>
        <taxon>Undibacterium</taxon>
    </lineage>
</organism>
<keyword evidence="2" id="KW-1185">Reference proteome</keyword>
<dbReference type="Proteomes" id="UP000274350">
    <property type="component" value="Chromosome"/>
</dbReference>
<proteinExistence type="predicted"/>
<protein>
    <submittedName>
        <fullName evidence="1">Uncharacterized protein</fullName>
    </submittedName>
</protein>
<evidence type="ECO:0000313" key="1">
    <source>
        <dbReference type="EMBL" id="QJQ07177.1"/>
    </source>
</evidence>
<accession>A0A6M4A9J8</accession>
<sequence length="200" mass="22254">MVGGARATIERPFEFFMPAGQKNDGQQWISASMRLLSMAARSGGSIAKALADMREVVWDKGTVRCGMITKEDGSQAPLFHESEVAAIGYSLQRILMKRGFLDAAGNQVPVTVLAEKLKNKNLAYGMDDLAYEADAAPITYTATGKKCPALRRIRAAKNRRLQPLMKRRIRINIFSAFHAFTKRYVGARADYRLRKRPDVG</sequence>
<dbReference type="AlphaFoldDB" id="A0A6M4A9J8"/>
<dbReference type="KEGG" id="upi:EJG51_016630"/>
<dbReference type="EMBL" id="CP051152">
    <property type="protein sequence ID" value="QJQ07177.1"/>
    <property type="molecule type" value="Genomic_DNA"/>
</dbReference>
<reference evidence="1 2" key="1">
    <citation type="journal article" date="2019" name="Int. J. Syst. Evol. Microbiol.">
        <title>Undibacterium piscinae sp. nov., isolated from Korean shiner intestine.</title>
        <authorList>
            <person name="Lee S.Y."/>
            <person name="Kang W."/>
            <person name="Kim P.S."/>
            <person name="Kim H.S."/>
            <person name="Sung H."/>
            <person name="Shin N.R."/>
            <person name="Whon T.W."/>
            <person name="Yun J.H."/>
            <person name="Lee J.Y."/>
            <person name="Lee J.Y."/>
            <person name="Jung M.J."/>
            <person name="Jeong Y.S."/>
            <person name="Tak E.J."/>
            <person name="Han J.E."/>
            <person name="Hyun D.W."/>
            <person name="Kang M.S."/>
            <person name="Lee K.E."/>
            <person name="Lee B.H."/>
            <person name="Bae J.W."/>
        </authorList>
    </citation>
    <scope>NUCLEOTIDE SEQUENCE [LARGE SCALE GENOMIC DNA]</scope>
    <source>
        <strain evidence="1 2">S11R28</strain>
    </source>
</reference>
<name>A0A6M4A9J8_9BURK</name>